<dbReference type="GO" id="GO:0006352">
    <property type="term" value="P:DNA-templated transcription initiation"/>
    <property type="evidence" value="ECO:0007669"/>
    <property type="project" value="InterPro"/>
</dbReference>
<keyword evidence="8" id="KW-1185">Reference proteome</keyword>
<dbReference type="Pfam" id="PF04542">
    <property type="entry name" value="Sigma70_r2"/>
    <property type="match status" value="1"/>
</dbReference>
<dbReference type="InterPro" id="IPR039425">
    <property type="entry name" value="RNA_pol_sigma-70-like"/>
</dbReference>
<feature type="domain" description="RNA polymerase sigma factor 70 region 4 type 2" evidence="6">
    <location>
        <begin position="115"/>
        <end position="161"/>
    </location>
</feature>
<dbReference type="InterPro" id="IPR036388">
    <property type="entry name" value="WH-like_DNA-bd_sf"/>
</dbReference>
<dbReference type="AlphaFoldDB" id="A0A1I1G2U0"/>
<dbReference type="GO" id="GO:0003677">
    <property type="term" value="F:DNA binding"/>
    <property type="evidence" value="ECO:0007669"/>
    <property type="project" value="InterPro"/>
</dbReference>
<dbReference type="InterPro" id="IPR013324">
    <property type="entry name" value="RNA_pol_sigma_r3/r4-like"/>
</dbReference>
<evidence type="ECO:0000259" key="6">
    <source>
        <dbReference type="Pfam" id="PF08281"/>
    </source>
</evidence>
<dbReference type="PANTHER" id="PTHR43133">
    <property type="entry name" value="RNA POLYMERASE ECF-TYPE SIGMA FACTO"/>
    <property type="match status" value="1"/>
</dbReference>
<comment type="similarity">
    <text evidence="1">Belongs to the sigma-70 factor family. ECF subfamily.</text>
</comment>
<gene>
    <name evidence="7" type="ORF">SAMN04487907_10290</name>
</gene>
<evidence type="ECO:0000313" key="8">
    <source>
        <dbReference type="Proteomes" id="UP000199438"/>
    </source>
</evidence>
<keyword evidence="3" id="KW-0731">Sigma factor</keyword>
<name>A0A1I1G2U0_9FLAO</name>
<accession>A0A1I1G2U0</accession>
<proteinExistence type="inferred from homology"/>
<evidence type="ECO:0000256" key="2">
    <source>
        <dbReference type="ARBA" id="ARBA00023015"/>
    </source>
</evidence>
<dbReference type="Gene3D" id="1.10.1740.10">
    <property type="match status" value="1"/>
</dbReference>
<dbReference type="GO" id="GO:0016987">
    <property type="term" value="F:sigma factor activity"/>
    <property type="evidence" value="ECO:0007669"/>
    <property type="project" value="UniProtKB-KW"/>
</dbReference>
<dbReference type="SUPFAM" id="SSF88659">
    <property type="entry name" value="Sigma3 and sigma4 domains of RNA polymerase sigma factors"/>
    <property type="match status" value="1"/>
</dbReference>
<dbReference type="SUPFAM" id="SSF88946">
    <property type="entry name" value="Sigma2 domain of RNA polymerase sigma factors"/>
    <property type="match status" value="1"/>
</dbReference>
<dbReference type="Proteomes" id="UP000199438">
    <property type="component" value="Unassembled WGS sequence"/>
</dbReference>
<protein>
    <submittedName>
        <fullName evidence="7">RNA polymerase sigma-70 factor, ECF subfamily</fullName>
    </submittedName>
</protein>
<reference evidence="8" key="1">
    <citation type="submission" date="2016-10" db="EMBL/GenBank/DDBJ databases">
        <authorList>
            <person name="Varghese N."/>
            <person name="Submissions S."/>
        </authorList>
    </citation>
    <scope>NUCLEOTIDE SEQUENCE [LARGE SCALE GENOMIC DNA]</scope>
    <source>
        <strain evidence="8">DSM 24499</strain>
    </source>
</reference>
<dbReference type="InterPro" id="IPR013325">
    <property type="entry name" value="RNA_pol_sigma_r2"/>
</dbReference>
<dbReference type="CDD" id="cd06171">
    <property type="entry name" value="Sigma70_r4"/>
    <property type="match status" value="1"/>
</dbReference>
<dbReference type="InterPro" id="IPR007627">
    <property type="entry name" value="RNA_pol_sigma70_r2"/>
</dbReference>
<dbReference type="NCBIfam" id="TIGR02937">
    <property type="entry name" value="sigma70-ECF"/>
    <property type="match status" value="1"/>
</dbReference>
<evidence type="ECO:0000313" key="7">
    <source>
        <dbReference type="EMBL" id="SFC05656.1"/>
    </source>
</evidence>
<dbReference type="EMBL" id="FOKV01000002">
    <property type="protein sequence ID" value="SFC05656.1"/>
    <property type="molecule type" value="Genomic_DNA"/>
</dbReference>
<keyword evidence="2" id="KW-0805">Transcription regulation</keyword>
<dbReference type="InterPro" id="IPR014284">
    <property type="entry name" value="RNA_pol_sigma-70_dom"/>
</dbReference>
<dbReference type="RefSeq" id="WP_092540867.1">
    <property type="nucleotide sequence ID" value="NZ_FOKV01000002.1"/>
</dbReference>
<dbReference type="Gene3D" id="1.10.10.10">
    <property type="entry name" value="Winged helix-like DNA-binding domain superfamily/Winged helix DNA-binding domain"/>
    <property type="match status" value="1"/>
</dbReference>
<evidence type="ECO:0000256" key="1">
    <source>
        <dbReference type="ARBA" id="ARBA00010641"/>
    </source>
</evidence>
<dbReference type="PANTHER" id="PTHR43133:SF46">
    <property type="entry name" value="RNA POLYMERASE SIGMA-70 FACTOR ECF SUBFAMILY"/>
    <property type="match status" value="1"/>
</dbReference>
<evidence type="ECO:0000256" key="3">
    <source>
        <dbReference type="ARBA" id="ARBA00023082"/>
    </source>
</evidence>
<dbReference type="InterPro" id="IPR013249">
    <property type="entry name" value="RNA_pol_sigma70_r4_t2"/>
</dbReference>
<dbReference type="STRING" id="1334022.SAMN04487907_10290"/>
<dbReference type="OrthoDB" id="1099849at2"/>
<keyword evidence="4" id="KW-0804">Transcription</keyword>
<sequence>MSLLSDFKKGNKTALKQIYLQYHQNVYALALSFTKDAQRAEDFVHDVFVKFWEQRENLSYEHNIESQLIRTAKFYIINQLKRDKLEVATNAETSEEILEETEAKIDQNQLYFLNKAIKKLPHQCREIFIMHKLEGLTQKEVANYLKISVKTVENQVAKAISELKKHLLEHPDNNPVPFK</sequence>
<evidence type="ECO:0000256" key="4">
    <source>
        <dbReference type="ARBA" id="ARBA00023163"/>
    </source>
</evidence>
<dbReference type="Pfam" id="PF08281">
    <property type="entry name" value="Sigma70_r4_2"/>
    <property type="match status" value="1"/>
</dbReference>
<feature type="domain" description="RNA polymerase sigma-70 region 2" evidence="5">
    <location>
        <begin position="19"/>
        <end position="84"/>
    </location>
</feature>
<evidence type="ECO:0000259" key="5">
    <source>
        <dbReference type="Pfam" id="PF04542"/>
    </source>
</evidence>
<organism evidence="7 8">
    <name type="scientific">Zunongwangia mangrovi</name>
    <dbReference type="NCBI Taxonomy" id="1334022"/>
    <lineage>
        <taxon>Bacteria</taxon>
        <taxon>Pseudomonadati</taxon>
        <taxon>Bacteroidota</taxon>
        <taxon>Flavobacteriia</taxon>
        <taxon>Flavobacteriales</taxon>
        <taxon>Flavobacteriaceae</taxon>
        <taxon>Zunongwangia</taxon>
    </lineage>
</organism>